<reference evidence="2" key="1">
    <citation type="submission" date="2019-08" db="EMBL/GenBank/DDBJ databases">
        <authorList>
            <person name="Kucharzyk K."/>
            <person name="Murdoch R.W."/>
            <person name="Higgins S."/>
            <person name="Loffler F."/>
        </authorList>
    </citation>
    <scope>NUCLEOTIDE SEQUENCE</scope>
</reference>
<feature type="region of interest" description="Disordered" evidence="1">
    <location>
        <begin position="70"/>
        <end position="103"/>
    </location>
</feature>
<dbReference type="EMBL" id="VSSQ01114334">
    <property type="protein sequence ID" value="MPN50295.1"/>
    <property type="molecule type" value="Genomic_DNA"/>
</dbReference>
<proteinExistence type="predicted"/>
<dbReference type="AlphaFoldDB" id="A0A645IG86"/>
<evidence type="ECO:0000256" key="1">
    <source>
        <dbReference type="SAM" id="MobiDB-lite"/>
    </source>
</evidence>
<evidence type="ECO:0000313" key="2">
    <source>
        <dbReference type="EMBL" id="MPN50295.1"/>
    </source>
</evidence>
<comment type="caution">
    <text evidence="2">The sequence shown here is derived from an EMBL/GenBank/DDBJ whole genome shotgun (WGS) entry which is preliminary data.</text>
</comment>
<gene>
    <name evidence="2" type="ORF">SDC9_197921</name>
</gene>
<organism evidence="2">
    <name type="scientific">bioreactor metagenome</name>
    <dbReference type="NCBI Taxonomy" id="1076179"/>
    <lineage>
        <taxon>unclassified sequences</taxon>
        <taxon>metagenomes</taxon>
        <taxon>ecological metagenomes</taxon>
    </lineage>
</organism>
<name>A0A645IG86_9ZZZZ</name>
<protein>
    <submittedName>
        <fullName evidence="2">Uncharacterized protein</fullName>
    </submittedName>
</protein>
<accession>A0A645IG86</accession>
<sequence>MAFGVVQIHGLLILHQHDHHHYKPQAAAELHKAPMKQKNVWGYRHIHHGKAGGRPSADRFKQRLYKCELSTHDKGESPNQDTPAPCKKDGQAAALHGRAPFKF</sequence>